<keyword evidence="1" id="KW-0472">Membrane</keyword>
<comment type="caution">
    <text evidence="2">The sequence shown here is derived from an EMBL/GenBank/DDBJ whole genome shotgun (WGS) entry which is preliminary data.</text>
</comment>
<dbReference type="Pfam" id="PF10852">
    <property type="entry name" value="DUF2651"/>
    <property type="match status" value="1"/>
</dbReference>
<proteinExistence type="predicted"/>
<organism evidence="2 3">
    <name type="scientific">Thalassobacillus hwangdonensis</name>
    <dbReference type="NCBI Taxonomy" id="546108"/>
    <lineage>
        <taxon>Bacteria</taxon>
        <taxon>Bacillati</taxon>
        <taxon>Bacillota</taxon>
        <taxon>Bacilli</taxon>
        <taxon>Bacillales</taxon>
        <taxon>Bacillaceae</taxon>
        <taxon>Thalassobacillus</taxon>
    </lineage>
</organism>
<name>A0ABW3L0T8_9BACI</name>
<keyword evidence="1" id="KW-1133">Transmembrane helix</keyword>
<feature type="transmembrane region" description="Helical" evidence="1">
    <location>
        <begin position="29"/>
        <end position="46"/>
    </location>
</feature>
<evidence type="ECO:0000313" key="2">
    <source>
        <dbReference type="EMBL" id="MFD1019696.1"/>
    </source>
</evidence>
<accession>A0ABW3L0T8</accession>
<protein>
    <submittedName>
        <fullName evidence="2">DUF2651 family protein</fullName>
    </submittedName>
</protein>
<keyword evidence="3" id="KW-1185">Reference proteome</keyword>
<gene>
    <name evidence="2" type="ORF">ACFQ2J_10985</name>
</gene>
<evidence type="ECO:0000256" key="1">
    <source>
        <dbReference type="SAM" id="Phobius"/>
    </source>
</evidence>
<dbReference type="InterPro" id="IPR020258">
    <property type="entry name" value="Uncharacterised_YbeF"/>
</dbReference>
<reference evidence="3" key="1">
    <citation type="journal article" date="2019" name="Int. J. Syst. Evol. Microbiol.">
        <title>The Global Catalogue of Microorganisms (GCM) 10K type strain sequencing project: providing services to taxonomists for standard genome sequencing and annotation.</title>
        <authorList>
            <consortium name="The Broad Institute Genomics Platform"/>
            <consortium name="The Broad Institute Genome Sequencing Center for Infectious Disease"/>
            <person name="Wu L."/>
            <person name="Ma J."/>
        </authorList>
    </citation>
    <scope>NUCLEOTIDE SEQUENCE [LARGE SCALE GENOMIC DNA]</scope>
    <source>
        <strain evidence="3">CCUG 56607</strain>
    </source>
</reference>
<evidence type="ECO:0000313" key="3">
    <source>
        <dbReference type="Proteomes" id="UP001596990"/>
    </source>
</evidence>
<feature type="transmembrane region" description="Helical" evidence="1">
    <location>
        <begin position="52"/>
        <end position="70"/>
    </location>
</feature>
<dbReference type="RefSeq" id="WP_386060007.1">
    <property type="nucleotide sequence ID" value="NZ_JBHTKL010000005.1"/>
</dbReference>
<dbReference type="Proteomes" id="UP001596990">
    <property type="component" value="Unassembled WGS sequence"/>
</dbReference>
<sequence length="83" mass="8961">MGMIVIVLTVYPALALLAGVLGYLFFKNVLIAPVVVFISFLLLQVFAYNSSFFIWVCAYTVVALGTSFLAKGIHSLLGSRPSS</sequence>
<feature type="transmembrane region" description="Helical" evidence="1">
    <location>
        <begin position="6"/>
        <end position="24"/>
    </location>
</feature>
<dbReference type="EMBL" id="JBHTKL010000005">
    <property type="protein sequence ID" value="MFD1019696.1"/>
    <property type="molecule type" value="Genomic_DNA"/>
</dbReference>
<keyword evidence="1" id="KW-0812">Transmembrane</keyword>